<dbReference type="Proteomes" id="UP000078541">
    <property type="component" value="Unassembled WGS sequence"/>
</dbReference>
<proteinExistence type="predicted"/>
<evidence type="ECO:0000313" key="2">
    <source>
        <dbReference type="EMBL" id="KYN44354.1"/>
    </source>
</evidence>
<evidence type="ECO:0000313" key="3">
    <source>
        <dbReference type="Proteomes" id="UP000078541"/>
    </source>
</evidence>
<feature type="compositionally biased region" description="Basic and acidic residues" evidence="1">
    <location>
        <begin position="73"/>
        <end position="88"/>
    </location>
</feature>
<evidence type="ECO:0000256" key="1">
    <source>
        <dbReference type="SAM" id="MobiDB-lite"/>
    </source>
</evidence>
<feature type="non-terminal residue" evidence="2">
    <location>
        <position position="1"/>
    </location>
</feature>
<feature type="region of interest" description="Disordered" evidence="1">
    <location>
        <begin position="56"/>
        <end position="88"/>
    </location>
</feature>
<dbReference type="AlphaFoldDB" id="A0A151K0V7"/>
<gene>
    <name evidence="2" type="ORF">ALC56_01219</name>
</gene>
<accession>A0A151K0V7</accession>
<sequence length="152" mass="16935">VEDSYVEGSVESVNIKIYGTFVRIDAGNSTRKRISSVGGAMNARFRDQFRTAIEVREIGNPSGNDVSERRKKKEDTKKGKTERRGKETRRMSGQYLGVLIVTSIFDSSHNSFFCHGLRGHASTGFQSIDRSCVLRTRQGRLFASANRGQIVG</sequence>
<organism evidence="2 3">
    <name type="scientific">Trachymyrmex septentrionalis</name>
    <dbReference type="NCBI Taxonomy" id="34720"/>
    <lineage>
        <taxon>Eukaryota</taxon>
        <taxon>Metazoa</taxon>
        <taxon>Ecdysozoa</taxon>
        <taxon>Arthropoda</taxon>
        <taxon>Hexapoda</taxon>
        <taxon>Insecta</taxon>
        <taxon>Pterygota</taxon>
        <taxon>Neoptera</taxon>
        <taxon>Endopterygota</taxon>
        <taxon>Hymenoptera</taxon>
        <taxon>Apocrita</taxon>
        <taxon>Aculeata</taxon>
        <taxon>Formicoidea</taxon>
        <taxon>Formicidae</taxon>
        <taxon>Myrmicinae</taxon>
        <taxon>Trachymyrmex</taxon>
    </lineage>
</organism>
<name>A0A151K0V7_9HYME</name>
<protein>
    <submittedName>
        <fullName evidence="2">Uncharacterized protein</fullName>
    </submittedName>
</protein>
<reference evidence="2 3" key="1">
    <citation type="submission" date="2016-03" db="EMBL/GenBank/DDBJ databases">
        <title>Trachymyrmex septentrionalis WGS genome.</title>
        <authorList>
            <person name="Nygaard S."/>
            <person name="Hu H."/>
            <person name="Boomsma J."/>
            <person name="Zhang G."/>
        </authorList>
    </citation>
    <scope>NUCLEOTIDE SEQUENCE [LARGE SCALE GENOMIC DNA]</scope>
    <source>
        <strain evidence="2">Tsep2-gDNA-1</strain>
        <tissue evidence="2">Whole body</tissue>
    </source>
</reference>
<dbReference type="EMBL" id="KQ981229">
    <property type="protein sequence ID" value="KYN44354.1"/>
    <property type="molecule type" value="Genomic_DNA"/>
</dbReference>
<keyword evidence="3" id="KW-1185">Reference proteome</keyword>